<dbReference type="VEuPathDB" id="FungiDB:AB675_7084"/>
<feature type="region of interest" description="Disordered" evidence="1">
    <location>
        <begin position="353"/>
        <end position="494"/>
    </location>
</feature>
<feature type="compositionally biased region" description="Low complexity" evidence="1">
    <location>
        <begin position="425"/>
        <end position="439"/>
    </location>
</feature>
<evidence type="ECO:0000313" key="2">
    <source>
        <dbReference type="EMBL" id="KPI43352.1"/>
    </source>
</evidence>
<feature type="compositionally biased region" description="Polar residues" evidence="1">
    <location>
        <begin position="18"/>
        <end position="32"/>
    </location>
</feature>
<feature type="region of interest" description="Disordered" evidence="1">
    <location>
        <begin position="14"/>
        <end position="41"/>
    </location>
</feature>
<accession>A0A0N1P2D4</accession>
<name>A0A0N1P2D4_9EURO</name>
<dbReference type="Pfam" id="PF08238">
    <property type="entry name" value="Sel1"/>
    <property type="match status" value="3"/>
</dbReference>
<evidence type="ECO:0000256" key="1">
    <source>
        <dbReference type="SAM" id="MobiDB-lite"/>
    </source>
</evidence>
<keyword evidence="3" id="KW-1185">Reference proteome</keyword>
<dbReference type="InterPro" id="IPR011990">
    <property type="entry name" value="TPR-like_helical_dom_sf"/>
</dbReference>
<comment type="caution">
    <text evidence="2">The sequence shown here is derived from an EMBL/GenBank/DDBJ whole genome shotgun (WGS) entry which is preliminary data.</text>
</comment>
<evidence type="ECO:0000313" key="3">
    <source>
        <dbReference type="Proteomes" id="UP000038010"/>
    </source>
</evidence>
<dbReference type="Proteomes" id="UP000038010">
    <property type="component" value="Unassembled WGS sequence"/>
</dbReference>
<dbReference type="InterPro" id="IPR006597">
    <property type="entry name" value="Sel1-like"/>
</dbReference>
<dbReference type="Gene3D" id="1.25.40.10">
    <property type="entry name" value="Tetratricopeptide repeat domain"/>
    <property type="match status" value="1"/>
</dbReference>
<feature type="compositionally biased region" description="Polar residues" evidence="1">
    <location>
        <begin position="199"/>
        <end position="209"/>
    </location>
</feature>
<feature type="compositionally biased region" description="Polar residues" evidence="1">
    <location>
        <begin position="272"/>
        <end position="311"/>
    </location>
</feature>
<sequence>MDKPRPNFIELPKHDFRATSSASHRSGWTSPRIQHFDGDIPPALSPLDAFAAQSRRLARELEETRKQGQRRMSRLPPQIVSQSLDEHEKNKPQIFRQLSAEDAVPQIPQAFRQDSGTNPQILEPKERPQSSYPMHSGVPSRAGSHDSQPFMTPLEEAPDGNSSFFDGPRAESPASMHRQGSDLSPVKHKHYDHLRSGMYRQSSSASNPDLSLAPPSAAFARRPHHESSDDEYTSSNAGSTFSQMPRKLSSSSGVSLPRSSASIYNPSHDRSPSLNSNKSTQSKARSAMNFSRPMSSASSSNLRVGSPISQDGNRRISAAFDDLPTPSQSFDDSRSAVSEGFIVDSSSYTHSKWTLPRGRKSDRTSALFQGLSGPDFQWQEPNVPGTPPSEARPSYELPMPSPGILKTSTEESRTEFAFNFEPARRPSSSSGPSGLAISSDASVSTVRPNTSHATRTNFQPPPIPTDEISQSSRSNSTVRPGTSRSASNYQSMSSDDHLTKAIDLHQAGSLKESTYHLRIAAKQEHPTAMLLYALACRHGWGMRPNQTEGATWLRKAVDHAMLEVADDEDPKSKADLAESKAHKAQFGLAIYEMGQCHLNGWGMEQDKALALRCFEIAGNWGDADALSEAGFCYAQGIGCKKNMKRAAKFYRMAEAKGVSMVGNSWIHKDKYNDDDDDDRSARKGRASKESEREEKKIRARSKSRTRSIFQRKRTVT</sequence>
<feature type="region of interest" description="Disordered" evidence="1">
    <location>
        <begin position="669"/>
        <end position="716"/>
    </location>
</feature>
<feature type="compositionally biased region" description="Polar residues" evidence="1">
    <location>
        <begin position="467"/>
        <end position="493"/>
    </location>
</feature>
<dbReference type="OrthoDB" id="2384430at2759"/>
<dbReference type="RefSeq" id="XP_018003315.1">
    <property type="nucleotide sequence ID" value="XM_018147425.1"/>
</dbReference>
<organism evidence="2 3">
    <name type="scientific">Cyphellophora attinorum</name>
    <dbReference type="NCBI Taxonomy" id="1664694"/>
    <lineage>
        <taxon>Eukaryota</taxon>
        <taxon>Fungi</taxon>
        <taxon>Dikarya</taxon>
        <taxon>Ascomycota</taxon>
        <taxon>Pezizomycotina</taxon>
        <taxon>Eurotiomycetes</taxon>
        <taxon>Chaetothyriomycetidae</taxon>
        <taxon>Chaetothyriales</taxon>
        <taxon>Cyphellophoraceae</taxon>
        <taxon>Cyphellophora</taxon>
    </lineage>
</organism>
<feature type="compositionally biased region" description="Basic residues" evidence="1">
    <location>
        <begin position="697"/>
        <end position="716"/>
    </location>
</feature>
<feature type="compositionally biased region" description="Low complexity" evidence="1">
    <location>
        <begin position="249"/>
        <end position="262"/>
    </location>
</feature>
<feature type="compositionally biased region" description="Polar residues" evidence="1">
    <location>
        <begin position="440"/>
        <end position="458"/>
    </location>
</feature>
<dbReference type="GeneID" id="28739305"/>
<dbReference type="AlphaFoldDB" id="A0A0N1P2D4"/>
<dbReference type="GO" id="GO:0032153">
    <property type="term" value="C:cell division site"/>
    <property type="evidence" value="ECO:0007669"/>
    <property type="project" value="TreeGrafter"/>
</dbReference>
<reference evidence="2 3" key="1">
    <citation type="submission" date="2015-06" db="EMBL/GenBank/DDBJ databases">
        <title>Draft genome of the ant-associated black yeast Phialophora attae CBS 131958.</title>
        <authorList>
            <person name="Moreno L.F."/>
            <person name="Stielow B.J."/>
            <person name="de Hoog S."/>
            <person name="Vicente V.A."/>
            <person name="Weiss V.A."/>
            <person name="de Vries M."/>
            <person name="Cruz L.M."/>
            <person name="Souza E.M."/>
        </authorList>
    </citation>
    <scope>NUCLEOTIDE SEQUENCE [LARGE SCALE GENOMIC DNA]</scope>
    <source>
        <strain evidence="2 3">CBS 131958</strain>
    </source>
</reference>
<dbReference type="PANTHER" id="PTHR43628">
    <property type="entry name" value="ACTIVATOR OF C KINASE PROTEIN 1-RELATED"/>
    <property type="match status" value="1"/>
</dbReference>
<feature type="region of interest" description="Disordered" evidence="1">
    <location>
        <begin position="59"/>
        <end position="313"/>
    </location>
</feature>
<dbReference type="EMBL" id="LFJN01000005">
    <property type="protein sequence ID" value="KPI43352.1"/>
    <property type="molecule type" value="Genomic_DNA"/>
</dbReference>
<feature type="compositionally biased region" description="Basic and acidic residues" evidence="1">
    <location>
        <begin position="686"/>
        <end position="696"/>
    </location>
</feature>
<dbReference type="SUPFAM" id="SSF81901">
    <property type="entry name" value="HCP-like"/>
    <property type="match status" value="1"/>
</dbReference>
<dbReference type="PANTHER" id="PTHR43628:SF11">
    <property type="entry name" value="PROTEIN DSF2"/>
    <property type="match status" value="1"/>
</dbReference>
<dbReference type="SMART" id="SM00671">
    <property type="entry name" value="SEL1"/>
    <property type="match status" value="3"/>
</dbReference>
<protein>
    <submittedName>
        <fullName evidence="2">Protein DSF2</fullName>
    </submittedName>
</protein>
<dbReference type="InterPro" id="IPR052945">
    <property type="entry name" value="Mitotic_Regulator"/>
</dbReference>
<dbReference type="GO" id="GO:0010972">
    <property type="term" value="P:negative regulation of G2/M transition of mitotic cell cycle"/>
    <property type="evidence" value="ECO:0007669"/>
    <property type="project" value="TreeGrafter"/>
</dbReference>
<gene>
    <name evidence="2" type="ORF">AB675_7084</name>
</gene>
<dbReference type="STRING" id="1664694.A0A0N1P2D4"/>
<feature type="compositionally biased region" description="Polar residues" evidence="1">
    <location>
        <begin position="233"/>
        <end position="243"/>
    </location>
</feature>
<proteinExistence type="predicted"/>